<reference evidence="1" key="2">
    <citation type="submission" date="2025-08" db="UniProtKB">
        <authorList>
            <consortium name="Ensembl"/>
        </authorList>
    </citation>
    <scope>IDENTIFICATION</scope>
</reference>
<organism evidence="1 2">
    <name type="scientific">Theropithecus gelada</name>
    <name type="common">Gelada baboon</name>
    <dbReference type="NCBI Taxonomy" id="9565"/>
    <lineage>
        <taxon>Eukaryota</taxon>
        <taxon>Metazoa</taxon>
        <taxon>Chordata</taxon>
        <taxon>Craniata</taxon>
        <taxon>Vertebrata</taxon>
        <taxon>Euteleostomi</taxon>
        <taxon>Mammalia</taxon>
        <taxon>Eutheria</taxon>
        <taxon>Euarchontoglires</taxon>
        <taxon>Primates</taxon>
        <taxon>Haplorrhini</taxon>
        <taxon>Catarrhini</taxon>
        <taxon>Cercopithecidae</taxon>
        <taxon>Cercopithecinae</taxon>
        <taxon>Theropithecus</taxon>
    </lineage>
</organism>
<proteinExistence type="predicted"/>
<accession>A0A8D2FP05</accession>
<dbReference type="AlphaFoldDB" id="A0A8D2FP05"/>
<evidence type="ECO:0000313" key="1">
    <source>
        <dbReference type="Ensembl" id="ENSTGEP00000023747.1"/>
    </source>
</evidence>
<dbReference type="Proteomes" id="UP000694411">
    <property type="component" value="Chromosome 20"/>
</dbReference>
<dbReference type="Ensembl" id="ENSTGET00000028320.1">
    <property type="protein sequence ID" value="ENSTGEP00000023747.1"/>
    <property type="gene ID" value="ENSTGEG00000019193.1"/>
</dbReference>
<evidence type="ECO:0000313" key="2">
    <source>
        <dbReference type="Proteomes" id="UP000694411"/>
    </source>
</evidence>
<keyword evidence="2" id="KW-1185">Reference proteome</keyword>
<protein>
    <submittedName>
        <fullName evidence="1">Uncharacterized protein</fullName>
    </submittedName>
</protein>
<reference evidence="1" key="1">
    <citation type="submission" date="2018-05" db="EMBL/GenBank/DDBJ databases">
        <title>Whole genome of Theropithecus gelada.</title>
        <authorList>
            <person name="Chiou K.L."/>
            <person name="Snyder-Mackler N."/>
        </authorList>
    </citation>
    <scope>NUCLEOTIDE SEQUENCE [LARGE SCALE GENOMIC DNA]</scope>
</reference>
<sequence length="83" mass="8817">MVLVSLLERLLLVNQCRFSGLKVYADLLDLGPGSPSDGLILAMPSWGVSDEQGIKMLHGITTLALASATRTLKGIRSRGPPSL</sequence>
<name>A0A8D2FP05_THEGE</name>
<reference evidence="1" key="3">
    <citation type="submission" date="2025-09" db="UniProtKB">
        <authorList>
            <consortium name="Ensembl"/>
        </authorList>
    </citation>
    <scope>IDENTIFICATION</scope>
</reference>